<gene>
    <name evidence="7" type="primary">pth</name>
    <name evidence="11" type="ORF">H1W37_06145</name>
</gene>
<comment type="caution">
    <text evidence="11">The sequence shown here is derived from an EMBL/GenBank/DDBJ whole genome shotgun (WGS) entry which is preliminary data.</text>
</comment>
<evidence type="ECO:0000256" key="1">
    <source>
        <dbReference type="ARBA" id="ARBA00013260"/>
    </source>
</evidence>
<dbReference type="InterPro" id="IPR018171">
    <property type="entry name" value="Pept_tRNA_hydro_CS"/>
</dbReference>
<dbReference type="EC" id="3.1.1.29" evidence="1 7"/>
<sequence>MRIIVGLGNPGSGYARNRHNIGFMAVDALHDRHPGFGPWRKRFQAEVAEGMLAGEKVLLLKPATYMNESGRAVGEALRFYKLTPADVIVFYDELDLAPGKVRLKTGGGSGGHNGIRSLDAHIGKDYLRVRLGIGHPGHKDRVTAHVLGDFAKADQPWLEPLLDALAGEADLLLSDKPAEFCNRLHLALAPAGGKGQAPKRPSAGAPAASSSPRTQKAAASGANAQAPRPAGPLAEGLARLLGKKGTD</sequence>
<comment type="subcellular location">
    <subcellularLocation>
        <location evidence="7">Cytoplasm</location>
    </subcellularLocation>
</comment>
<evidence type="ECO:0000256" key="6">
    <source>
        <dbReference type="ARBA" id="ARBA00050038"/>
    </source>
</evidence>
<evidence type="ECO:0000256" key="9">
    <source>
        <dbReference type="RuleBase" id="RU004320"/>
    </source>
</evidence>
<evidence type="ECO:0000256" key="2">
    <source>
        <dbReference type="ARBA" id="ARBA00022555"/>
    </source>
</evidence>
<comment type="similarity">
    <text evidence="5 7 9">Belongs to the PTH family.</text>
</comment>
<reference evidence="11 12" key="1">
    <citation type="submission" date="2020-07" db="EMBL/GenBank/DDBJ databases">
        <authorList>
            <person name="Li M."/>
        </authorList>
    </citation>
    <scope>NUCLEOTIDE SEQUENCE [LARGE SCALE GENOMIC DNA]</scope>
    <source>
        <strain evidence="11 12">DSM 23284</strain>
    </source>
</reference>
<evidence type="ECO:0000313" key="12">
    <source>
        <dbReference type="Proteomes" id="UP000559404"/>
    </source>
</evidence>
<keyword evidence="7" id="KW-0963">Cytoplasm</keyword>
<dbReference type="CDD" id="cd00462">
    <property type="entry name" value="PTH"/>
    <property type="match status" value="1"/>
</dbReference>
<dbReference type="InterPro" id="IPR001328">
    <property type="entry name" value="Pept_tRNA_hydro"/>
</dbReference>
<comment type="function">
    <text evidence="7">Catalyzes the release of premature peptidyl moieties from peptidyl-tRNA molecules trapped in stalled 50S ribosomal subunits, and thus maintains levels of free tRNAs and 50S ribosomes.</text>
</comment>
<dbReference type="SUPFAM" id="SSF53178">
    <property type="entry name" value="Peptidyl-tRNA hydrolase-like"/>
    <property type="match status" value="1"/>
</dbReference>
<dbReference type="AlphaFoldDB" id="A0A838XQ89"/>
<dbReference type="InterPro" id="IPR036416">
    <property type="entry name" value="Pept_tRNA_hydro_sf"/>
</dbReference>
<evidence type="ECO:0000256" key="4">
    <source>
        <dbReference type="ARBA" id="ARBA00022884"/>
    </source>
</evidence>
<feature type="active site" description="Proton acceptor" evidence="7">
    <location>
        <position position="19"/>
    </location>
</feature>
<feature type="site" description="Discriminates between blocked and unblocked aminoacyl-tRNA" evidence="7">
    <location>
        <position position="9"/>
    </location>
</feature>
<comment type="function">
    <text evidence="7">Hydrolyzes ribosome-free peptidyl-tRNAs (with 1 or more amino acids incorporated), which drop off the ribosome during protein synthesis, or as a result of ribosome stalling.</text>
</comment>
<protein>
    <recommendedName>
        <fullName evidence="6 7">Peptidyl-tRNA hydrolase</fullName>
        <shortName evidence="7">Pth</shortName>
        <ecNumber evidence="1 7">3.1.1.29</ecNumber>
    </recommendedName>
</protein>
<proteinExistence type="inferred from homology"/>
<dbReference type="EMBL" id="JACEON010000004">
    <property type="protein sequence ID" value="MBA4611221.1"/>
    <property type="molecule type" value="Genomic_DNA"/>
</dbReference>
<feature type="binding site" evidence="7">
    <location>
        <position position="14"/>
    </location>
    <ligand>
        <name>tRNA</name>
        <dbReference type="ChEBI" id="CHEBI:17843"/>
    </ligand>
</feature>
<feature type="binding site" evidence="7">
    <location>
        <position position="113"/>
    </location>
    <ligand>
        <name>tRNA</name>
        <dbReference type="ChEBI" id="CHEBI:17843"/>
    </ligand>
</feature>
<keyword evidence="4 7" id="KW-0694">RNA-binding</keyword>
<feature type="site" description="Stabilizes the basic form of H active site to accept a proton" evidence="7">
    <location>
        <position position="92"/>
    </location>
</feature>
<dbReference type="GO" id="GO:0000049">
    <property type="term" value="F:tRNA binding"/>
    <property type="evidence" value="ECO:0007669"/>
    <property type="project" value="UniProtKB-UniRule"/>
</dbReference>
<feature type="compositionally biased region" description="Low complexity" evidence="10">
    <location>
        <begin position="198"/>
        <end position="228"/>
    </location>
</feature>
<dbReference type="FunFam" id="3.40.50.1470:FF:000001">
    <property type="entry name" value="Peptidyl-tRNA hydrolase"/>
    <property type="match status" value="1"/>
</dbReference>
<feature type="region of interest" description="Disordered" evidence="10">
    <location>
        <begin position="191"/>
        <end position="247"/>
    </location>
</feature>
<name>A0A838XQ89_9HYPH</name>
<dbReference type="PANTHER" id="PTHR17224:SF1">
    <property type="entry name" value="PEPTIDYL-TRNA HYDROLASE"/>
    <property type="match status" value="1"/>
</dbReference>
<dbReference type="HAMAP" id="MF_00083">
    <property type="entry name" value="Pept_tRNA_hydro_bact"/>
    <property type="match status" value="1"/>
</dbReference>
<reference evidence="11 12" key="2">
    <citation type="submission" date="2020-08" db="EMBL/GenBank/DDBJ databases">
        <title>Stappia taiwanensis sp. nov., isolated from a coastal thermal spring.</title>
        <authorList>
            <person name="Kampfer P."/>
        </authorList>
    </citation>
    <scope>NUCLEOTIDE SEQUENCE [LARGE SCALE GENOMIC DNA]</scope>
    <source>
        <strain evidence="11 12">DSM 23284</strain>
    </source>
</reference>
<dbReference type="PROSITE" id="PS01196">
    <property type="entry name" value="PEPT_TRNA_HYDROL_2"/>
    <property type="match status" value="1"/>
</dbReference>
<dbReference type="NCBIfam" id="TIGR00447">
    <property type="entry name" value="pth"/>
    <property type="match status" value="1"/>
</dbReference>
<keyword evidence="2 7" id="KW-0820">tRNA-binding</keyword>
<evidence type="ECO:0000313" key="11">
    <source>
        <dbReference type="EMBL" id="MBA4611221.1"/>
    </source>
</evidence>
<keyword evidence="12" id="KW-1185">Reference proteome</keyword>
<dbReference type="GO" id="GO:0005737">
    <property type="term" value="C:cytoplasm"/>
    <property type="evidence" value="ECO:0007669"/>
    <property type="project" value="UniProtKB-SubCell"/>
</dbReference>
<dbReference type="GO" id="GO:0004045">
    <property type="term" value="F:peptidyl-tRNA hydrolase activity"/>
    <property type="evidence" value="ECO:0007669"/>
    <property type="project" value="UniProtKB-UniRule"/>
</dbReference>
<accession>A0A838XQ89</accession>
<dbReference type="PROSITE" id="PS01195">
    <property type="entry name" value="PEPT_TRNA_HYDROL_1"/>
    <property type="match status" value="1"/>
</dbReference>
<evidence type="ECO:0000256" key="10">
    <source>
        <dbReference type="SAM" id="MobiDB-lite"/>
    </source>
</evidence>
<evidence type="ECO:0000256" key="7">
    <source>
        <dbReference type="HAMAP-Rule" id="MF_00083"/>
    </source>
</evidence>
<feature type="binding site" evidence="7">
    <location>
        <position position="65"/>
    </location>
    <ligand>
        <name>tRNA</name>
        <dbReference type="ChEBI" id="CHEBI:17843"/>
    </ligand>
</feature>
<comment type="subunit">
    <text evidence="7">Monomer.</text>
</comment>
<dbReference type="Pfam" id="PF01195">
    <property type="entry name" value="Pept_tRNA_hydro"/>
    <property type="match status" value="1"/>
</dbReference>
<evidence type="ECO:0000256" key="5">
    <source>
        <dbReference type="ARBA" id="ARBA00038063"/>
    </source>
</evidence>
<keyword evidence="3 7" id="KW-0378">Hydrolase</keyword>
<dbReference type="GO" id="GO:0072344">
    <property type="term" value="P:rescue of stalled ribosome"/>
    <property type="evidence" value="ECO:0007669"/>
    <property type="project" value="UniProtKB-UniRule"/>
</dbReference>
<dbReference type="Proteomes" id="UP000559404">
    <property type="component" value="Unassembled WGS sequence"/>
</dbReference>
<dbReference type="GO" id="GO:0006515">
    <property type="term" value="P:protein quality control for misfolded or incompletely synthesized proteins"/>
    <property type="evidence" value="ECO:0007669"/>
    <property type="project" value="UniProtKB-UniRule"/>
</dbReference>
<organism evidence="11 12">
    <name type="scientific">Stappia taiwanensis</name>
    <dbReference type="NCBI Taxonomy" id="992267"/>
    <lineage>
        <taxon>Bacteria</taxon>
        <taxon>Pseudomonadati</taxon>
        <taxon>Pseudomonadota</taxon>
        <taxon>Alphaproteobacteria</taxon>
        <taxon>Hyphomicrobiales</taxon>
        <taxon>Stappiaceae</taxon>
        <taxon>Stappia</taxon>
    </lineage>
</organism>
<evidence type="ECO:0000256" key="8">
    <source>
        <dbReference type="RuleBase" id="RU000673"/>
    </source>
</evidence>
<dbReference type="Gene3D" id="3.40.50.1470">
    <property type="entry name" value="Peptidyl-tRNA hydrolase"/>
    <property type="match status" value="1"/>
</dbReference>
<feature type="binding site" evidence="7">
    <location>
        <position position="67"/>
    </location>
    <ligand>
        <name>tRNA</name>
        <dbReference type="ChEBI" id="CHEBI:17843"/>
    </ligand>
</feature>
<dbReference type="PANTHER" id="PTHR17224">
    <property type="entry name" value="PEPTIDYL-TRNA HYDROLASE"/>
    <property type="match status" value="1"/>
</dbReference>
<comment type="catalytic activity">
    <reaction evidence="7 8">
        <text>an N-acyl-L-alpha-aminoacyl-tRNA + H2O = an N-acyl-L-amino acid + a tRNA + H(+)</text>
        <dbReference type="Rhea" id="RHEA:54448"/>
        <dbReference type="Rhea" id="RHEA-COMP:10123"/>
        <dbReference type="Rhea" id="RHEA-COMP:13883"/>
        <dbReference type="ChEBI" id="CHEBI:15377"/>
        <dbReference type="ChEBI" id="CHEBI:15378"/>
        <dbReference type="ChEBI" id="CHEBI:59874"/>
        <dbReference type="ChEBI" id="CHEBI:78442"/>
        <dbReference type="ChEBI" id="CHEBI:138191"/>
        <dbReference type="EC" id="3.1.1.29"/>
    </reaction>
</comment>
<evidence type="ECO:0000256" key="3">
    <source>
        <dbReference type="ARBA" id="ARBA00022801"/>
    </source>
</evidence>
<dbReference type="RefSeq" id="WP_181759413.1">
    <property type="nucleotide sequence ID" value="NZ_BMCR01000002.1"/>
</dbReference>